<comment type="caution">
    <text evidence="3">The sequence shown here is derived from an EMBL/GenBank/DDBJ whole genome shotgun (WGS) entry which is preliminary data.</text>
</comment>
<feature type="domain" description="Flavodoxin-like fold" evidence="2">
    <location>
        <begin position="1"/>
        <end position="169"/>
    </location>
</feature>
<dbReference type="AlphaFoldDB" id="A0A371PKY8"/>
<dbReference type="PANTHER" id="PTHR47307">
    <property type="entry name" value="GLUTATHIONE-REGULATED POTASSIUM-EFFLUX SYSTEM ANCILLARY PROTEIN KEFG"/>
    <property type="match status" value="1"/>
</dbReference>
<dbReference type="GO" id="GO:0010181">
    <property type="term" value="F:FMN binding"/>
    <property type="evidence" value="ECO:0007669"/>
    <property type="project" value="TreeGrafter"/>
</dbReference>
<dbReference type="Pfam" id="PF02525">
    <property type="entry name" value="Flavodoxin_2"/>
    <property type="match status" value="1"/>
</dbReference>
<organism evidence="3 4">
    <name type="scientific">Paenibacillus paeoniae</name>
    <dbReference type="NCBI Taxonomy" id="2292705"/>
    <lineage>
        <taxon>Bacteria</taxon>
        <taxon>Bacillati</taxon>
        <taxon>Bacillota</taxon>
        <taxon>Bacilli</taxon>
        <taxon>Bacillales</taxon>
        <taxon>Paenibacillaceae</taxon>
        <taxon>Paenibacillus</taxon>
    </lineage>
</organism>
<name>A0A371PKY8_9BACL</name>
<dbReference type="InterPro" id="IPR029039">
    <property type="entry name" value="Flavoprotein-like_sf"/>
</dbReference>
<dbReference type="EMBL" id="QUBQ01000001">
    <property type="protein sequence ID" value="REK76880.1"/>
    <property type="molecule type" value="Genomic_DNA"/>
</dbReference>
<dbReference type="Proteomes" id="UP000261905">
    <property type="component" value="Unassembled WGS sequence"/>
</dbReference>
<proteinExistence type="predicted"/>
<sequence length="179" mass="20832">MKTLVIVAHPSLEQSRANAALIQELNQYDNIDFHYLYGEYPDLNIDIEREQQLLIKYDRIVLQFPMYWYSTPPLFKKWLDEVWLYGWAFGSGGDHLKGKEFIVATTVGGRKQDYLSSGRFEFTVNEFLRPIEVTIKYTDAIYLPPFVSYDALEATDEQLKSEAAKYVEHIRASAESLMN</sequence>
<dbReference type="InterPro" id="IPR003680">
    <property type="entry name" value="Flavodoxin_fold"/>
</dbReference>
<keyword evidence="1" id="KW-0560">Oxidoreductase</keyword>
<dbReference type="GO" id="GO:0009055">
    <property type="term" value="F:electron transfer activity"/>
    <property type="evidence" value="ECO:0007669"/>
    <property type="project" value="TreeGrafter"/>
</dbReference>
<reference evidence="3 4" key="1">
    <citation type="submission" date="2018-08" db="EMBL/GenBank/DDBJ databases">
        <title>Paenibacillus sp. M4BSY-1, whole genome shotgun sequence.</title>
        <authorList>
            <person name="Tuo L."/>
        </authorList>
    </citation>
    <scope>NUCLEOTIDE SEQUENCE [LARGE SCALE GENOMIC DNA]</scope>
    <source>
        <strain evidence="3 4">M4BSY-1</strain>
    </source>
</reference>
<dbReference type="RefSeq" id="WP_116044095.1">
    <property type="nucleotide sequence ID" value="NZ_QUBQ01000001.1"/>
</dbReference>
<dbReference type="SUPFAM" id="SSF52218">
    <property type="entry name" value="Flavoproteins"/>
    <property type="match status" value="1"/>
</dbReference>
<evidence type="ECO:0000313" key="3">
    <source>
        <dbReference type="EMBL" id="REK76880.1"/>
    </source>
</evidence>
<gene>
    <name evidence="3" type="ORF">DX130_07610</name>
</gene>
<dbReference type="Gene3D" id="3.40.50.360">
    <property type="match status" value="1"/>
</dbReference>
<dbReference type="InterPro" id="IPR046980">
    <property type="entry name" value="KefG/KefF"/>
</dbReference>
<evidence type="ECO:0000256" key="1">
    <source>
        <dbReference type="ARBA" id="ARBA00023002"/>
    </source>
</evidence>
<evidence type="ECO:0000313" key="4">
    <source>
        <dbReference type="Proteomes" id="UP000261905"/>
    </source>
</evidence>
<dbReference type="OrthoDB" id="9798454at2"/>
<dbReference type="GO" id="GO:0003955">
    <property type="term" value="F:NAD(P)H dehydrogenase (quinone) activity"/>
    <property type="evidence" value="ECO:0007669"/>
    <property type="project" value="TreeGrafter"/>
</dbReference>
<keyword evidence="4" id="KW-1185">Reference proteome</keyword>
<dbReference type="PANTHER" id="PTHR47307:SF1">
    <property type="entry name" value="GLUTATHIONE-REGULATED POTASSIUM-EFFLUX SYSTEM ANCILLARY PROTEIN KEFG"/>
    <property type="match status" value="1"/>
</dbReference>
<protein>
    <submittedName>
        <fullName evidence="3">Flavodoxin family protein</fullName>
    </submittedName>
</protein>
<evidence type="ECO:0000259" key="2">
    <source>
        <dbReference type="Pfam" id="PF02525"/>
    </source>
</evidence>
<accession>A0A371PKY8</accession>